<keyword evidence="1" id="KW-0472">Membrane</keyword>
<evidence type="ECO:0000313" key="3">
    <source>
        <dbReference type="Proteomes" id="UP000305526"/>
    </source>
</evidence>
<keyword evidence="1" id="KW-0812">Transmembrane</keyword>
<feature type="transmembrane region" description="Helical" evidence="1">
    <location>
        <begin position="7"/>
        <end position="24"/>
    </location>
</feature>
<dbReference type="EMBL" id="VDGV01000203">
    <property type="protein sequence ID" value="TNG85809.1"/>
    <property type="molecule type" value="Genomic_DNA"/>
</dbReference>
<proteinExistence type="predicted"/>
<dbReference type="RefSeq" id="WP_132964247.1">
    <property type="nucleotide sequence ID" value="NZ_LEKL01000015.1"/>
</dbReference>
<dbReference type="PANTHER" id="PTHR34989">
    <property type="entry name" value="PROTEIN HDED"/>
    <property type="match status" value="1"/>
</dbReference>
<gene>
    <name evidence="2" type="ORF">FHQ21_12610</name>
</gene>
<evidence type="ECO:0000313" key="2">
    <source>
        <dbReference type="EMBL" id="TNG85809.1"/>
    </source>
</evidence>
<protein>
    <submittedName>
        <fullName evidence="2">HdeD family acid-resistance protein</fullName>
    </submittedName>
</protein>
<reference evidence="2 3" key="1">
    <citation type="submission" date="2019-05" db="EMBL/GenBank/DDBJ databases">
        <title>Pasteurellaceae isolates from reptiles.</title>
        <authorList>
            <person name="Bojesen A.M."/>
            <person name="Lund E."/>
        </authorList>
    </citation>
    <scope>NUCLEOTIDE SEQUENCE [LARGE SCALE GENOMIC DNA]</scope>
    <source>
        <strain evidence="2 3">ELNT2x</strain>
    </source>
</reference>
<dbReference type="PANTHER" id="PTHR34989:SF1">
    <property type="entry name" value="PROTEIN HDED"/>
    <property type="match status" value="1"/>
</dbReference>
<feature type="transmembrane region" description="Helical" evidence="1">
    <location>
        <begin position="60"/>
        <end position="77"/>
    </location>
</feature>
<keyword evidence="1" id="KW-1133">Transmembrane helix</keyword>
<dbReference type="InterPro" id="IPR052712">
    <property type="entry name" value="Acid_resist_chaperone_HdeD"/>
</dbReference>
<accession>A0ABY2XTA4</accession>
<comment type="caution">
    <text evidence="2">The sequence shown here is derived from an EMBL/GenBank/DDBJ whole genome shotgun (WGS) entry which is preliminary data.</text>
</comment>
<dbReference type="InterPro" id="IPR005325">
    <property type="entry name" value="DUF308_memb"/>
</dbReference>
<sequence>MMKNWHVWLLIGSISILFGLFAIINPFAASIAVEQLISWIFILIGIIQIYSAWKTQRFSWVMLSGVIGLLVGLVMLTNPLVALISLTATISILLLCIGCAKLLASWRLRGTPFFGFVMFSGLLSVLISIVILANLPNAAANLLGLLLAIELISNGISLLTYSVIIKKMEHE</sequence>
<name>A0ABY2XTA4_9PAST</name>
<keyword evidence="3" id="KW-1185">Reference proteome</keyword>
<feature type="transmembrane region" description="Helical" evidence="1">
    <location>
        <begin position="36"/>
        <end position="53"/>
    </location>
</feature>
<evidence type="ECO:0000256" key="1">
    <source>
        <dbReference type="SAM" id="Phobius"/>
    </source>
</evidence>
<organism evidence="2 3">
    <name type="scientific">Testudinibacter aquarius</name>
    <dbReference type="NCBI Taxonomy" id="1524974"/>
    <lineage>
        <taxon>Bacteria</taxon>
        <taxon>Pseudomonadati</taxon>
        <taxon>Pseudomonadota</taxon>
        <taxon>Gammaproteobacteria</taxon>
        <taxon>Pasteurellales</taxon>
        <taxon>Pasteurellaceae</taxon>
        <taxon>Testudinibacter</taxon>
    </lineage>
</organism>
<feature type="transmembrane region" description="Helical" evidence="1">
    <location>
        <begin position="116"/>
        <end position="136"/>
    </location>
</feature>
<dbReference type="Proteomes" id="UP000305526">
    <property type="component" value="Unassembled WGS sequence"/>
</dbReference>
<dbReference type="Pfam" id="PF03729">
    <property type="entry name" value="DUF308"/>
    <property type="match status" value="1"/>
</dbReference>
<feature type="transmembrane region" description="Helical" evidence="1">
    <location>
        <begin position="142"/>
        <end position="164"/>
    </location>
</feature>
<feature type="transmembrane region" description="Helical" evidence="1">
    <location>
        <begin position="83"/>
        <end position="104"/>
    </location>
</feature>